<name>A0A371F886_MUCPR</name>
<evidence type="ECO:0000259" key="3">
    <source>
        <dbReference type="Pfam" id="PF17919"/>
    </source>
</evidence>
<organism evidence="4 5">
    <name type="scientific">Mucuna pruriens</name>
    <name type="common">Velvet bean</name>
    <name type="synonym">Dolichos pruriens</name>
    <dbReference type="NCBI Taxonomy" id="157652"/>
    <lineage>
        <taxon>Eukaryota</taxon>
        <taxon>Viridiplantae</taxon>
        <taxon>Streptophyta</taxon>
        <taxon>Embryophyta</taxon>
        <taxon>Tracheophyta</taxon>
        <taxon>Spermatophyta</taxon>
        <taxon>Magnoliopsida</taxon>
        <taxon>eudicotyledons</taxon>
        <taxon>Gunneridae</taxon>
        <taxon>Pentapetalae</taxon>
        <taxon>rosids</taxon>
        <taxon>fabids</taxon>
        <taxon>Fabales</taxon>
        <taxon>Fabaceae</taxon>
        <taxon>Papilionoideae</taxon>
        <taxon>50 kb inversion clade</taxon>
        <taxon>NPAAA clade</taxon>
        <taxon>indigoferoid/millettioid clade</taxon>
        <taxon>Phaseoleae</taxon>
        <taxon>Mucuna</taxon>
    </lineage>
</organism>
<feature type="domain" description="Reverse transcriptase" evidence="2">
    <location>
        <begin position="77"/>
        <end position="132"/>
    </location>
</feature>
<dbReference type="PANTHER" id="PTHR37984">
    <property type="entry name" value="PROTEIN CBG26694"/>
    <property type="match status" value="1"/>
</dbReference>
<feature type="domain" description="Reverse transcriptase/retrotransposon-derived protein RNase H-like" evidence="3">
    <location>
        <begin position="168"/>
        <end position="229"/>
    </location>
</feature>
<accession>A0A371F886</accession>
<gene>
    <name evidence="4" type="primary">pol</name>
    <name evidence="4" type="ORF">CR513_45904</name>
</gene>
<evidence type="ECO:0000256" key="1">
    <source>
        <dbReference type="ARBA" id="ARBA00023268"/>
    </source>
</evidence>
<dbReference type="PANTHER" id="PTHR37984:SF5">
    <property type="entry name" value="PROTEIN NYNRIN-LIKE"/>
    <property type="match status" value="1"/>
</dbReference>
<evidence type="ECO:0000259" key="2">
    <source>
        <dbReference type="Pfam" id="PF00078"/>
    </source>
</evidence>
<dbReference type="OrthoDB" id="2020560at2759"/>
<dbReference type="Pfam" id="PF17919">
    <property type="entry name" value="RT_RNaseH_2"/>
    <property type="match status" value="1"/>
</dbReference>
<evidence type="ECO:0000313" key="4">
    <source>
        <dbReference type="EMBL" id="RDX74353.1"/>
    </source>
</evidence>
<comment type="caution">
    <text evidence="4">The sequence shown here is derived from an EMBL/GenBank/DDBJ whole genome shotgun (WGS) entry which is preliminary data.</text>
</comment>
<dbReference type="InterPro" id="IPR043128">
    <property type="entry name" value="Rev_trsase/Diguanyl_cyclase"/>
</dbReference>
<keyword evidence="5" id="KW-1185">Reference proteome</keyword>
<dbReference type="InterPro" id="IPR000477">
    <property type="entry name" value="RT_dom"/>
</dbReference>
<keyword evidence="1" id="KW-0511">Multifunctional enzyme</keyword>
<reference evidence="4" key="1">
    <citation type="submission" date="2018-05" db="EMBL/GenBank/DDBJ databases">
        <title>Draft genome of Mucuna pruriens seed.</title>
        <authorList>
            <person name="Nnadi N.E."/>
            <person name="Vos R."/>
            <person name="Hasami M.H."/>
            <person name="Devisetty U.K."/>
            <person name="Aguiy J.C."/>
        </authorList>
    </citation>
    <scope>NUCLEOTIDE SEQUENCE [LARGE SCALE GENOMIC DNA]</scope>
    <source>
        <strain evidence="4">JCA_2017</strain>
    </source>
</reference>
<evidence type="ECO:0000313" key="5">
    <source>
        <dbReference type="Proteomes" id="UP000257109"/>
    </source>
</evidence>
<dbReference type="Proteomes" id="UP000257109">
    <property type="component" value="Unassembled WGS sequence"/>
</dbReference>
<dbReference type="InterPro" id="IPR041577">
    <property type="entry name" value="RT_RNaseH_2"/>
</dbReference>
<dbReference type="EMBL" id="QJKJ01010205">
    <property type="protein sequence ID" value="RDX74353.1"/>
    <property type="molecule type" value="Genomic_DNA"/>
</dbReference>
<dbReference type="Pfam" id="PF00078">
    <property type="entry name" value="RVT_1"/>
    <property type="match status" value="1"/>
</dbReference>
<feature type="non-terminal residue" evidence="4">
    <location>
        <position position="1"/>
    </location>
</feature>
<dbReference type="SUPFAM" id="SSF56672">
    <property type="entry name" value="DNA/RNA polymerases"/>
    <property type="match status" value="1"/>
</dbReference>
<dbReference type="Gene3D" id="3.10.10.10">
    <property type="entry name" value="HIV Type 1 Reverse Transcriptase, subunit A, domain 1"/>
    <property type="match status" value="1"/>
</dbReference>
<dbReference type="InterPro" id="IPR043502">
    <property type="entry name" value="DNA/RNA_pol_sf"/>
</dbReference>
<proteinExistence type="predicted"/>
<dbReference type="GO" id="GO:0003824">
    <property type="term" value="F:catalytic activity"/>
    <property type="evidence" value="ECO:0007669"/>
    <property type="project" value="UniProtKB-KW"/>
</dbReference>
<dbReference type="Gene3D" id="3.30.70.270">
    <property type="match status" value="1"/>
</dbReference>
<sequence>MEEEVKPIRQQQRRLSLTLLDVVKKEITKLLAAGIIYPILDNQWVSPVQVVPKKSGMTVTKNQHDELVPTRNQNSWRDCMEVFMDDFTVYADSFEACLSNLSKVLKRCIDTNLVLNFEKCHFMVIEGYVLGHLVSNRGIEVDRAKIDTISSLPNPTFVREVRSFLGHAAFQEPKNRLTSAPILQALNWDLPLELMCDASNSALGAVLSQRVGVGQPVHVIAYASRTMDSA</sequence>
<protein>
    <submittedName>
        <fullName evidence="4">Retrovirus-related Pol polyprotein</fullName>
    </submittedName>
</protein>
<dbReference type="AlphaFoldDB" id="A0A371F886"/>
<dbReference type="InterPro" id="IPR050951">
    <property type="entry name" value="Retrovirus_Pol_polyprotein"/>
</dbReference>